<evidence type="ECO:0000256" key="1">
    <source>
        <dbReference type="ARBA" id="ARBA00022441"/>
    </source>
</evidence>
<keyword evidence="1" id="KW-0880">Kelch repeat</keyword>
<dbReference type="Pfam" id="PF00651">
    <property type="entry name" value="BTB"/>
    <property type="match status" value="1"/>
</dbReference>
<dbReference type="PANTHER" id="PTHR45632">
    <property type="entry name" value="LD33804P"/>
    <property type="match status" value="1"/>
</dbReference>
<dbReference type="CDD" id="cd18186">
    <property type="entry name" value="BTB_POZ_ZBTB_KLHL-like"/>
    <property type="match status" value="1"/>
</dbReference>
<dbReference type="InterPro" id="IPR011333">
    <property type="entry name" value="SKP1/BTB/POZ_sf"/>
</dbReference>
<dbReference type="OrthoDB" id="45365at2759"/>
<evidence type="ECO:0000259" key="3">
    <source>
        <dbReference type="PROSITE" id="PS50097"/>
    </source>
</evidence>
<organism evidence="4 5">
    <name type="scientific">Dibothriocephalus latus</name>
    <name type="common">Fish tapeworm</name>
    <name type="synonym">Diphyllobothrium latum</name>
    <dbReference type="NCBI Taxonomy" id="60516"/>
    <lineage>
        <taxon>Eukaryota</taxon>
        <taxon>Metazoa</taxon>
        <taxon>Spiralia</taxon>
        <taxon>Lophotrochozoa</taxon>
        <taxon>Platyhelminthes</taxon>
        <taxon>Cestoda</taxon>
        <taxon>Eucestoda</taxon>
        <taxon>Diphyllobothriidea</taxon>
        <taxon>Diphyllobothriidae</taxon>
        <taxon>Dibothriocephalus</taxon>
    </lineage>
</organism>
<dbReference type="InterPro" id="IPR011705">
    <property type="entry name" value="BACK"/>
</dbReference>
<protein>
    <recommendedName>
        <fullName evidence="3">BTB domain-containing protein</fullName>
    </recommendedName>
</protein>
<evidence type="ECO:0000313" key="4">
    <source>
        <dbReference type="EMBL" id="VDN29637.1"/>
    </source>
</evidence>
<keyword evidence="5" id="KW-1185">Reference proteome</keyword>
<dbReference type="InterPro" id="IPR015915">
    <property type="entry name" value="Kelch-typ_b-propeller"/>
</dbReference>
<dbReference type="SMART" id="SM00875">
    <property type="entry name" value="BACK"/>
    <property type="match status" value="1"/>
</dbReference>
<keyword evidence="2" id="KW-0677">Repeat</keyword>
<sequence>MAHQKTQTFEDELPLARSLPELDDLRMAGKLTDLTIELQDNALLHAHRVVLASRVPSLCDTLCGTTTKGQTEVLKWPKFSSEVATAFVDYIYRGQLKVNEANAVGLIMLSQELEIRQVEAWSVSFMACRLNSENIANNWALAQLLKSDMLSAACLNYMKWTFEVTVASNLFIQLPSDALLSLLWADDLQVDSEETVLNAIGRWVSPLGEVDETRLLHAEAMMRHVRWNQINVEILHRLRDDDKGFWNKNVGCSERGTSQKLMDVMPGLDLAFAASKNCIFVIVGYEQDGNYTYVDKFDTREHRWAECAPLAEWLEKHAAVAVSVGEETVICVCGGRNNKYMYIDACALYSPQEDR</sequence>
<evidence type="ECO:0000313" key="5">
    <source>
        <dbReference type="Proteomes" id="UP000281553"/>
    </source>
</evidence>
<gene>
    <name evidence="4" type="ORF">DILT_LOCUS15402</name>
</gene>
<dbReference type="PANTHER" id="PTHR45632:SF3">
    <property type="entry name" value="KELCH-LIKE PROTEIN 32"/>
    <property type="match status" value="1"/>
</dbReference>
<name>A0A3P7N4M9_DIBLA</name>
<dbReference type="InterPro" id="IPR000210">
    <property type="entry name" value="BTB/POZ_dom"/>
</dbReference>
<dbReference type="PROSITE" id="PS50097">
    <property type="entry name" value="BTB"/>
    <property type="match status" value="1"/>
</dbReference>
<dbReference type="EMBL" id="UYRU01078913">
    <property type="protein sequence ID" value="VDN29637.1"/>
    <property type="molecule type" value="Genomic_DNA"/>
</dbReference>
<dbReference type="SUPFAM" id="SSF117281">
    <property type="entry name" value="Kelch motif"/>
    <property type="match status" value="1"/>
</dbReference>
<dbReference type="Proteomes" id="UP000281553">
    <property type="component" value="Unassembled WGS sequence"/>
</dbReference>
<reference evidence="4 5" key="1">
    <citation type="submission" date="2018-11" db="EMBL/GenBank/DDBJ databases">
        <authorList>
            <consortium name="Pathogen Informatics"/>
        </authorList>
    </citation>
    <scope>NUCLEOTIDE SEQUENCE [LARGE SCALE GENOMIC DNA]</scope>
</reference>
<accession>A0A3P7N4M9</accession>
<feature type="domain" description="BTB" evidence="3">
    <location>
        <begin position="32"/>
        <end position="100"/>
    </location>
</feature>
<proteinExistence type="predicted"/>
<dbReference type="Pfam" id="PF07707">
    <property type="entry name" value="BACK"/>
    <property type="match status" value="1"/>
</dbReference>
<dbReference type="SUPFAM" id="SSF54695">
    <property type="entry name" value="POZ domain"/>
    <property type="match status" value="1"/>
</dbReference>
<dbReference type="AlphaFoldDB" id="A0A3P7N4M9"/>
<evidence type="ECO:0000256" key="2">
    <source>
        <dbReference type="ARBA" id="ARBA00022737"/>
    </source>
</evidence>
<dbReference type="Gene3D" id="1.25.40.420">
    <property type="match status" value="1"/>
</dbReference>
<dbReference type="Gene3D" id="3.30.710.10">
    <property type="entry name" value="Potassium Channel Kv1.1, Chain A"/>
    <property type="match status" value="1"/>
</dbReference>
<dbReference type="Gene3D" id="2.120.10.80">
    <property type="entry name" value="Kelch-type beta propeller"/>
    <property type="match status" value="1"/>
</dbReference>
<dbReference type="SMART" id="SM00225">
    <property type="entry name" value="BTB"/>
    <property type="match status" value="1"/>
</dbReference>